<dbReference type="Pfam" id="PF02515">
    <property type="entry name" value="CoA_transf_3"/>
    <property type="match status" value="1"/>
</dbReference>
<dbReference type="Gene3D" id="3.40.50.10540">
    <property type="entry name" value="Crotonobetainyl-coa:carnitine coa-transferase, domain 1"/>
    <property type="match status" value="1"/>
</dbReference>
<evidence type="ECO:0000313" key="2">
    <source>
        <dbReference type="EMBL" id="UYG53561.1"/>
    </source>
</evidence>
<keyword evidence="3" id="KW-1185">Reference proteome</keyword>
<accession>A0ABY6GEP3</accession>
<dbReference type="PANTHER" id="PTHR48207:SF3">
    <property type="entry name" value="SUCCINATE--HYDROXYMETHYLGLUTARATE COA-TRANSFERASE"/>
    <property type="match status" value="1"/>
</dbReference>
<sequence>MQAPAAPAGSQQDGPLAGFVVLDLSRVLSGPYCTMMLRDLGATVIKVEQPLVGDEARHFLPIAPDGRSAYFAAINRGKKSIALDLKDETDRRVLDQLIARADVMVENFRPGVLDKLGLGHAALSARHPRLVYASISGFGQTGPYRTRAAYDVVVQAMSGMMSITGHPGGAPTRTGSSIGDLAAAMFMCSGIQSALLQRARTGLGAHVDVAMFDAQIALLEGAIPELFCSGASPGPIGARHSGAAPFDAFRAGDGHLVIAAGSDHLFAALASVLGSAGLTDMPQFSTRALRVANHAELKAVIEQRLAQQPVAHWLGQLERAGVPAGPLNDVATMMRDPQVASRGVLPPIEGGAGQRAPVTPIVLSGRPYPAQLPPVPALDAHREAILRFAAGEATALD</sequence>
<protein>
    <submittedName>
        <fullName evidence="2">CoA transferase</fullName>
    </submittedName>
</protein>
<proteinExistence type="predicted"/>
<evidence type="ECO:0000256" key="1">
    <source>
        <dbReference type="ARBA" id="ARBA00022679"/>
    </source>
</evidence>
<geneLocation type="plasmid" evidence="2 3">
    <name>unnamed1</name>
</geneLocation>
<dbReference type="EMBL" id="CP106882">
    <property type="protein sequence ID" value="UYG53561.1"/>
    <property type="molecule type" value="Genomic_DNA"/>
</dbReference>
<gene>
    <name evidence="2" type="ORF">M9799_19550</name>
</gene>
<reference evidence="2" key="1">
    <citation type="submission" date="2022-09" db="EMBL/GenBank/DDBJ databases">
        <title>The complete genome of Acidovorax sp. 5MLIR.</title>
        <authorList>
            <person name="Liu L."/>
            <person name="Yue J."/>
            <person name="Yang F."/>
            <person name="Yuan J."/>
            <person name="Li L."/>
        </authorList>
    </citation>
    <scope>NUCLEOTIDE SEQUENCE</scope>
    <source>
        <strain evidence="2">5MLIR</strain>
        <plasmid evidence="2">unnamed1</plasmid>
    </source>
</reference>
<dbReference type="InterPro" id="IPR003673">
    <property type="entry name" value="CoA-Trfase_fam_III"/>
</dbReference>
<dbReference type="InterPro" id="IPR050483">
    <property type="entry name" value="CoA-transferase_III_domain"/>
</dbReference>
<name>A0ABY6GEP3_9BURK</name>
<dbReference type="GO" id="GO:0016740">
    <property type="term" value="F:transferase activity"/>
    <property type="evidence" value="ECO:0007669"/>
    <property type="project" value="UniProtKB-KW"/>
</dbReference>
<keyword evidence="2" id="KW-0614">Plasmid</keyword>
<dbReference type="InterPro" id="IPR023606">
    <property type="entry name" value="CoA-Trfase_III_dom_1_sf"/>
</dbReference>
<dbReference type="RefSeq" id="WP_231044787.1">
    <property type="nucleotide sequence ID" value="NZ_CP106882.1"/>
</dbReference>
<dbReference type="Proteomes" id="UP001162800">
    <property type="component" value="Plasmid unnamed1"/>
</dbReference>
<dbReference type="InterPro" id="IPR044855">
    <property type="entry name" value="CoA-Trfase_III_dom3_sf"/>
</dbReference>
<dbReference type="Gene3D" id="3.30.1540.10">
    <property type="entry name" value="formyl-coa transferase, domain 3"/>
    <property type="match status" value="1"/>
</dbReference>
<keyword evidence="1 2" id="KW-0808">Transferase</keyword>
<evidence type="ECO:0000313" key="3">
    <source>
        <dbReference type="Proteomes" id="UP001162800"/>
    </source>
</evidence>
<organism evidence="2 3">
    <name type="scientific">Comamonas endophytica</name>
    <dbReference type="NCBI Taxonomy" id="2949090"/>
    <lineage>
        <taxon>Bacteria</taxon>
        <taxon>Pseudomonadati</taxon>
        <taxon>Pseudomonadota</taxon>
        <taxon>Betaproteobacteria</taxon>
        <taxon>Burkholderiales</taxon>
        <taxon>Comamonadaceae</taxon>
        <taxon>Comamonas</taxon>
    </lineage>
</organism>
<dbReference type="PANTHER" id="PTHR48207">
    <property type="entry name" value="SUCCINATE--HYDROXYMETHYLGLUTARATE COA-TRANSFERASE"/>
    <property type="match status" value="1"/>
</dbReference>
<dbReference type="SUPFAM" id="SSF89796">
    <property type="entry name" value="CoA-transferase family III (CaiB/BaiF)"/>
    <property type="match status" value="1"/>
</dbReference>